<name>A0AA39IZY0_9AGAR</name>
<evidence type="ECO:0000259" key="6">
    <source>
        <dbReference type="Pfam" id="PF06068"/>
    </source>
</evidence>
<keyword evidence="5" id="KW-0378">Hydrolase</keyword>
<comment type="subcellular location">
    <subcellularLocation>
        <location evidence="5">Nucleus</location>
    </subcellularLocation>
</comment>
<protein>
    <recommendedName>
        <fullName evidence="5">RuvB-like helicase</fullName>
        <ecNumber evidence="5">3.6.4.12</ecNumber>
    </recommendedName>
</protein>
<comment type="function">
    <text evidence="5">DNA helicase participates in several chromatin remodeling complexes, including the SWR1 and the INO80 complexes.</text>
</comment>
<keyword evidence="8" id="KW-1185">Reference proteome</keyword>
<keyword evidence="2 5" id="KW-0805">Transcription regulation</keyword>
<dbReference type="AlphaFoldDB" id="A0AA39IZY0"/>
<evidence type="ECO:0000256" key="3">
    <source>
        <dbReference type="ARBA" id="ARBA00023163"/>
    </source>
</evidence>
<dbReference type="PANTHER" id="PTHR11093">
    <property type="entry name" value="RUVB-RELATED REPTIN AND PONTIN"/>
    <property type="match status" value="1"/>
</dbReference>
<dbReference type="InterPro" id="IPR027417">
    <property type="entry name" value="P-loop_NTPase"/>
</dbReference>
<keyword evidence="3 5" id="KW-0804">Transcription</keyword>
<feature type="domain" description="TIP49 P-loop" evidence="6">
    <location>
        <begin position="167"/>
        <end position="238"/>
    </location>
</feature>
<dbReference type="GO" id="GO:0016787">
    <property type="term" value="F:hydrolase activity"/>
    <property type="evidence" value="ECO:0007669"/>
    <property type="project" value="UniProtKB-KW"/>
</dbReference>
<accession>A0AA39IZY0</accession>
<dbReference type="InterPro" id="IPR010339">
    <property type="entry name" value="TIP49_P-loop"/>
</dbReference>
<evidence type="ECO:0000256" key="5">
    <source>
        <dbReference type="RuleBase" id="RU363048"/>
    </source>
</evidence>
<keyword evidence="5" id="KW-0067">ATP-binding</keyword>
<dbReference type="GO" id="GO:0006281">
    <property type="term" value="P:DNA repair"/>
    <property type="evidence" value="ECO:0007669"/>
    <property type="project" value="UniProtKB-KW"/>
</dbReference>
<dbReference type="Gene3D" id="3.40.50.300">
    <property type="entry name" value="P-loop containing nucleotide triphosphate hydrolases"/>
    <property type="match status" value="1"/>
</dbReference>
<evidence type="ECO:0000313" key="7">
    <source>
        <dbReference type="EMBL" id="KAK0433538.1"/>
    </source>
</evidence>
<proteinExistence type="inferred from homology"/>
<dbReference type="EC" id="3.6.4.12" evidence="5"/>
<comment type="catalytic activity">
    <reaction evidence="5">
        <text>ATP + H2O = ADP + phosphate + H(+)</text>
        <dbReference type="Rhea" id="RHEA:13065"/>
        <dbReference type="ChEBI" id="CHEBI:15377"/>
        <dbReference type="ChEBI" id="CHEBI:15378"/>
        <dbReference type="ChEBI" id="CHEBI:30616"/>
        <dbReference type="ChEBI" id="CHEBI:43474"/>
        <dbReference type="ChEBI" id="CHEBI:456216"/>
        <dbReference type="EC" id="3.6.4.12"/>
    </reaction>
</comment>
<comment type="caution">
    <text evidence="7">The sequence shown here is derived from an EMBL/GenBank/DDBJ whole genome shotgun (WGS) entry which is preliminary data.</text>
</comment>
<evidence type="ECO:0000256" key="4">
    <source>
        <dbReference type="ARBA" id="ARBA00023204"/>
    </source>
</evidence>
<comment type="similarity">
    <text evidence="5">Belongs to the RuvB family.</text>
</comment>
<evidence type="ECO:0000256" key="1">
    <source>
        <dbReference type="ARBA" id="ARBA00022763"/>
    </source>
</evidence>
<reference evidence="7" key="1">
    <citation type="submission" date="2023-06" db="EMBL/GenBank/DDBJ databases">
        <authorList>
            <consortium name="Lawrence Berkeley National Laboratory"/>
            <person name="Ahrendt S."/>
            <person name="Sahu N."/>
            <person name="Indic B."/>
            <person name="Wong-Bajracharya J."/>
            <person name="Merenyi Z."/>
            <person name="Ke H.-M."/>
            <person name="Monk M."/>
            <person name="Kocsube S."/>
            <person name="Drula E."/>
            <person name="Lipzen A."/>
            <person name="Balint B."/>
            <person name="Henrissat B."/>
            <person name="Andreopoulos B."/>
            <person name="Martin F.M."/>
            <person name="Harder C.B."/>
            <person name="Rigling D."/>
            <person name="Ford K.L."/>
            <person name="Foster G.D."/>
            <person name="Pangilinan J."/>
            <person name="Papanicolaou A."/>
            <person name="Barry K."/>
            <person name="LaButti K."/>
            <person name="Viragh M."/>
            <person name="Koriabine M."/>
            <person name="Yan M."/>
            <person name="Riley R."/>
            <person name="Champramary S."/>
            <person name="Plett K.L."/>
            <person name="Tsai I.J."/>
            <person name="Slot J."/>
            <person name="Sipos G."/>
            <person name="Plett J."/>
            <person name="Nagy L.G."/>
            <person name="Grigoriev I.V."/>
        </authorList>
    </citation>
    <scope>NUCLEOTIDE SEQUENCE</scope>
    <source>
        <strain evidence="7">FPL87.14</strain>
    </source>
</reference>
<keyword evidence="1 5" id="KW-0227">DNA damage</keyword>
<dbReference type="GO" id="GO:0005524">
    <property type="term" value="F:ATP binding"/>
    <property type="evidence" value="ECO:0007669"/>
    <property type="project" value="UniProtKB-KW"/>
</dbReference>
<keyword evidence="5" id="KW-0547">Nucleotide-binding</keyword>
<dbReference type="Pfam" id="PF06068">
    <property type="entry name" value="TIP49"/>
    <property type="match status" value="1"/>
</dbReference>
<dbReference type="GO" id="GO:0005634">
    <property type="term" value="C:nucleus"/>
    <property type="evidence" value="ECO:0007669"/>
    <property type="project" value="UniProtKB-SubCell"/>
</dbReference>
<dbReference type="InterPro" id="IPR027238">
    <property type="entry name" value="RuvB-like"/>
</dbReference>
<keyword evidence="4 5" id="KW-0234">DNA repair</keyword>
<evidence type="ECO:0000256" key="2">
    <source>
        <dbReference type="ARBA" id="ARBA00023015"/>
    </source>
</evidence>
<sequence length="274" mass="31141">MAKYTGFDMVIMRKPKSQQRRRTPGYHQEMKRVGIHSYIHVLELDDWLEPRAVRGECLGRIAGRATGKIAIALGMAQTLDPDVPFIVIAASASDKETLLVEGEVAQIQIDQSLIGATNTRKLRRKSWQETSLPSTRRLVDLLNTAVRSHSREIMILWVVILNSFNARKIDVIKRRLQGILALFVGDTGEIKPELRNQINTKVMEWREEGKAEIILYVLFINEVNMLDVDRFSFLNIALTTFHSPHGLPVGLLDRVLIVSTKPHNGEDMEQIIQL</sequence>
<dbReference type="Proteomes" id="UP001175226">
    <property type="component" value="Unassembled WGS sequence"/>
</dbReference>
<dbReference type="GO" id="GO:0006325">
    <property type="term" value="P:chromatin organization"/>
    <property type="evidence" value="ECO:0007669"/>
    <property type="project" value="UniProtKB-KW"/>
</dbReference>
<dbReference type="GO" id="GO:0003678">
    <property type="term" value="F:DNA helicase activity"/>
    <property type="evidence" value="ECO:0007669"/>
    <property type="project" value="UniProtKB-EC"/>
</dbReference>
<keyword evidence="5" id="KW-0539">Nucleus</keyword>
<keyword evidence="5" id="KW-0156">Chromatin regulator</keyword>
<dbReference type="EMBL" id="JAUEPT010000080">
    <property type="protein sequence ID" value="KAK0433538.1"/>
    <property type="molecule type" value="Genomic_DNA"/>
</dbReference>
<keyword evidence="5" id="KW-0347">Helicase</keyword>
<gene>
    <name evidence="7" type="ORF">EV421DRAFT_1910039</name>
</gene>
<evidence type="ECO:0000313" key="8">
    <source>
        <dbReference type="Proteomes" id="UP001175226"/>
    </source>
</evidence>
<organism evidence="7 8">
    <name type="scientific">Armillaria borealis</name>
    <dbReference type="NCBI Taxonomy" id="47425"/>
    <lineage>
        <taxon>Eukaryota</taxon>
        <taxon>Fungi</taxon>
        <taxon>Dikarya</taxon>
        <taxon>Basidiomycota</taxon>
        <taxon>Agaricomycotina</taxon>
        <taxon>Agaricomycetes</taxon>
        <taxon>Agaricomycetidae</taxon>
        <taxon>Agaricales</taxon>
        <taxon>Marasmiineae</taxon>
        <taxon>Physalacriaceae</taxon>
        <taxon>Armillaria</taxon>
    </lineage>
</organism>